<organism evidence="2 3">
    <name type="scientific">Leucobacter tardus</name>
    <dbReference type="NCBI Taxonomy" id="501483"/>
    <lineage>
        <taxon>Bacteria</taxon>
        <taxon>Bacillati</taxon>
        <taxon>Actinomycetota</taxon>
        <taxon>Actinomycetes</taxon>
        <taxon>Micrococcales</taxon>
        <taxon>Microbacteriaceae</taxon>
        <taxon>Leucobacter</taxon>
    </lineage>
</organism>
<protein>
    <submittedName>
        <fullName evidence="2">Uncharacterized protein</fullName>
    </submittedName>
</protein>
<name>A0A939TNX5_9MICO</name>
<feature type="transmembrane region" description="Helical" evidence="1">
    <location>
        <begin position="71"/>
        <end position="91"/>
    </location>
</feature>
<dbReference type="EMBL" id="JAGFBF010000005">
    <property type="protein sequence ID" value="MBO2990674.1"/>
    <property type="molecule type" value="Genomic_DNA"/>
</dbReference>
<comment type="caution">
    <text evidence="2">The sequence shown here is derived from an EMBL/GenBank/DDBJ whole genome shotgun (WGS) entry which is preliminary data.</text>
</comment>
<keyword evidence="1" id="KW-0472">Membrane</keyword>
<keyword evidence="3" id="KW-1185">Reference proteome</keyword>
<sequence length="209" mass="22368">MALYDATLAATPGLVSRRSLPRTLLAIGVLVICLAGAAYAVVNFGALVEFSQNSAEESSRPRYRALRGSGVLPLAIIILAVLFAIFAIVALTGSSTRVWVRTETGTPLRRRFIGFHALDPDAFDRLHAAFASGDSSRYTPLPEQTRGGDGVVLVWTADSDREAFVGLTWGSGRKTTMNAPLIRLAGPQFDDLERALRRGLTTPGNRPGG</sequence>
<evidence type="ECO:0000313" key="2">
    <source>
        <dbReference type="EMBL" id="MBO2990674.1"/>
    </source>
</evidence>
<dbReference type="Proteomes" id="UP000668403">
    <property type="component" value="Unassembled WGS sequence"/>
</dbReference>
<reference evidence="2" key="1">
    <citation type="submission" date="2021-03" db="EMBL/GenBank/DDBJ databases">
        <title>Leucobacter chromiisoli sp. nov., isolated from chromium-containing soil of chemical plant.</title>
        <authorList>
            <person name="Xu Z."/>
        </authorList>
    </citation>
    <scope>NUCLEOTIDE SEQUENCE</scope>
    <source>
        <strain evidence="2">K 70/01</strain>
    </source>
</reference>
<proteinExistence type="predicted"/>
<feature type="transmembrane region" description="Helical" evidence="1">
    <location>
        <begin position="24"/>
        <end position="50"/>
    </location>
</feature>
<gene>
    <name evidence="2" type="ORF">J4H85_11775</name>
</gene>
<accession>A0A939TNX5</accession>
<evidence type="ECO:0000313" key="3">
    <source>
        <dbReference type="Proteomes" id="UP000668403"/>
    </source>
</evidence>
<dbReference type="AlphaFoldDB" id="A0A939TNX5"/>
<dbReference type="RefSeq" id="WP_208239855.1">
    <property type="nucleotide sequence ID" value="NZ_BAAAQU010000002.1"/>
</dbReference>
<keyword evidence="1" id="KW-1133">Transmembrane helix</keyword>
<keyword evidence="1" id="KW-0812">Transmembrane</keyword>
<evidence type="ECO:0000256" key="1">
    <source>
        <dbReference type="SAM" id="Phobius"/>
    </source>
</evidence>